<feature type="domain" description="Methyl-accepting transducer" evidence="5">
    <location>
        <begin position="72"/>
        <end position="308"/>
    </location>
</feature>
<dbReference type="GO" id="GO:0007165">
    <property type="term" value="P:signal transduction"/>
    <property type="evidence" value="ECO:0007669"/>
    <property type="project" value="UniProtKB-KW"/>
</dbReference>
<dbReference type="RefSeq" id="WP_066409571.1">
    <property type="nucleotide sequence ID" value="NZ_FKBS01000012.1"/>
</dbReference>
<feature type="chain" id="PRO_5007614201" evidence="4">
    <location>
        <begin position="20"/>
        <end position="541"/>
    </location>
</feature>
<dbReference type="CDD" id="cd11386">
    <property type="entry name" value="MCP_signal"/>
    <property type="match status" value="1"/>
</dbReference>
<protein>
    <submittedName>
        <fullName evidence="6">Methyl-accepting chemotaxis transducer</fullName>
    </submittedName>
</protein>
<feature type="signal peptide" evidence="4">
    <location>
        <begin position="1"/>
        <end position="19"/>
    </location>
</feature>
<evidence type="ECO:0000256" key="4">
    <source>
        <dbReference type="SAM" id="SignalP"/>
    </source>
</evidence>
<dbReference type="PRINTS" id="PR00260">
    <property type="entry name" value="CHEMTRNSDUCR"/>
</dbReference>
<dbReference type="InterPro" id="IPR004089">
    <property type="entry name" value="MCPsignal_dom"/>
</dbReference>
<dbReference type="GO" id="GO:0004888">
    <property type="term" value="F:transmembrane signaling receptor activity"/>
    <property type="evidence" value="ECO:0007669"/>
    <property type="project" value="InterPro"/>
</dbReference>
<reference evidence="6 7" key="1">
    <citation type="submission" date="2016-03" db="EMBL/GenBank/DDBJ databases">
        <authorList>
            <consortium name="Pathogen Informatics"/>
        </authorList>
    </citation>
    <scope>NUCLEOTIDE SEQUENCE [LARGE SCALE GENOMIC DNA]</scope>
    <source>
        <strain evidence="6 7">NCTC13364</strain>
    </source>
</reference>
<organism evidence="6 7">
    <name type="scientific">Bordetella ansorpii</name>
    <dbReference type="NCBI Taxonomy" id="288768"/>
    <lineage>
        <taxon>Bacteria</taxon>
        <taxon>Pseudomonadati</taxon>
        <taxon>Pseudomonadota</taxon>
        <taxon>Betaproteobacteria</taxon>
        <taxon>Burkholderiales</taxon>
        <taxon>Alcaligenaceae</taxon>
        <taxon>Bordetella</taxon>
    </lineage>
</organism>
<comment type="similarity">
    <text evidence="2">Belongs to the methyl-accepting chemotaxis (MCP) protein family.</text>
</comment>
<dbReference type="AlphaFoldDB" id="A0A157M730"/>
<dbReference type="InterPro" id="IPR004090">
    <property type="entry name" value="Chemotax_Me-accpt_rcpt"/>
</dbReference>
<dbReference type="SMART" id="SM00283">
    <property type="entry name" value="MA"/>
    <property type="match status" value="1"/>
</dbReference>
<dbReference type="GO" id="GO:0016020">
    <property type="term" value="C:membrane"/>
    <property type="evidence" value="ECO:0007669"/>
    <property type="project" value="InterPro"/>
</dbReference>
<dbReference type="EMBL" id="FKBS01000012">
    <property type="protein sequence ID" value="SAI04778.1"/>
    <property type="molecule type" value="Genomic_DNA"/>
</dbReference>
<keyword evidence="4" id="KW-0732">Signal</keyword>
<name>A0A157M730_9BORD</name>
<dbReference type="PANTHER" id="PTHR32089:SF112">
    <property type="entry name" value="LYSOZYME-LIKE PROTEIN-RELATED"/>
    <property type="match status" value="1"/>
</dbReference>
<evidence type="ECO:0000259" key="5">
    <source>
        <dbReference type="PROSITE" id="PS50111"/>
    </source>
</evidence>
<dbReference type="PROSITE" id="PS50111">
    <property type="entry name" value="CHEMOTAXIS_TRANSDUC_2"/>
    <property type="match status" value="1"/>
</dbReference>
<dbReference type="SUPFAM" id="SSF58104">
    <property type="entry name" value="Methyl-accepting chemotaxis protein (MCP) signaling domain"/>
    <property type="match status" value="1"/>
</dbReference>
<gene>
    <name evidence="6" type="primary">tap_1</name>
    <name evidence="6" type="ORF">SAMEA1982600_01053</name>
</gene>
<dbReference type="Pfam" id="PF00015">
    <property type="entry name" value="MCPsignal"/>
    <property type="match status" value="1"/>
</dbReference>
<dbReference type="PANTHER" id="PTHR32089">
    <property type="entry name" value="METHYL-ACCEPTING CHEMOTAXIS PROTEIN MCPB"/>
    <property type="match status" value="1"/>
</dbReference>
<sequence length="541" mass="57506">MTAIGHLAARRLAAGGACALCGVAAAAAAGATTTHTLLPAALASAVTLTVSLWWRSGNRRADAHRLEQAGAEIDHIVIGAAETSHFIDAIKRQVDRDLHATEQIAARAAQTAQATEQIAQSAADASRVAAEVRGQSAAGRAEVDQGWQRIEQAREDAQSASARMASLQEKSRHIHGITTTINEIAMRTNLLALNAAIEAARAGEHGRGFAVVASEVRQLALRTKEATDDIGAMVREIAQQAEHAADGMAALTGKVVDAARNVQRVNALLGDIEHSAGASQQAVQQIADASHEHVATTRAIAETVSHIRDGMLATHDELPRATGSAMLLSERGETLLGAMADLGARTAHDPVRAAAQRAAQAVGALFERAIAEGRITEAALFDRHYVPIPGTNPQKHASAFDAYTDQALPPIQEAVLEDLPWLAYAGAVDDRGYFPTHNRKFSQPLTGDYDYDLVHNRTKRIFTDRTGSRCGSNTLPFLLQTYKRDTGEVMHDLSAPIYVNGRHWGGFRIGYRSAEAVRRTVGESAVAAPHARGAAAMAAQK</sequence>
<keyword evidence="1 3" id="KW-0807">Transducer</keyword>
<dbReference type="Proteomes" id="UP000077037">
    <property type="component" value="Unassembled WGS sequence"/>
</dbReference>
<evidence type="ECO:0000313" key="7">
    <source>
        <dbReference type="Proteomes" id="UP000077037"/>
    </source>
</evidence>
<dbReference type="Gene3D" id="1.10.287.950">
    <property type="entry name" value="Methyl-accepting chemotaxis protein"/>
    <property type="match status" value="1"/>
</dbReference>
<evidence type="ECO:0000256" key="1">
    <source>
        <dbReference type="ARBA" id="ARBA00023224"/>
    </source>
</evidence>
<evidence type="ECO:0000313" key="6">
    <source>
        <dbReference type="EMBL" id="SAI04778.1"/>
    </source>
</evidence>
<evidence type="ECO:0000256" key="2">
    <source>
        <dbReference type="ARBA" id="ARBA00029447"/>
    </source>
</evidence>
<evidence type="ECO:0000256" key="3">
    <source>
        <dbReference type="PROSITE-ProRule" id="PRU00284"/>
    </source>
</evidence>
<proteinExistence type="inferred from homology"/>
<dbReference type="GO" id="GO:0006935">
    <property type="term" value="P:chemotaxis"/>
    <property type="evidence" value="ECO:0007669"/>
    <property type="project" value="InterPro"/>
</dbReference>
<accession>A0A157M730</accession>